<keyword evidence="3" id="KW-1185">Reference proteome</keyword>
<evidence type="ECO:0000313" key="2">
    <source>
        <dbReference type="EMBL" id="KAF7820339.1"/>
    </source>
</evidence>
<proteinExistence type="predicted"/>
<name>A0A834WKM5_9FABA</name>
<organism evidence="2 3">
    <name type="scientific">Senna tora</name>
    <dbReference type="NCBI Taxonomy" id="362788"/>
    <lineage>
        <taxon>Eukaryota</taxon>
        <taxon>Viridiplantae</taxon>
        <taxon>Streptophyta</taxon>
        <taxon>Embryophyta</taxon>
        <taxon>Tracheophyta</taxon>
        <taxon>Spermatophyta</taxon>
        <taxon>Magnoliopsida</taxon>
        <taxon>eudicotyledons</taxon>
        <taxon>Gunneridae</taxon>
        <taxon>Pentapetalae</taxon>
        <taxon>rosids</taxon>
        <taxon>fabids</taxon>
        <taxon>Fabales</taxon>
        <taxon>Fabaceae</taxon>
        <taxon>Caesalpinioideae</taxon>
        <taxon>Cassia clade</taxon>
        <taxon>Senna</taxon>
    </lineage>
</organism>
<gene>
    <name evidence="2" type="ORF">G2W53_025794</name>
</gene>
<protein>
    <submittedName>
        <fullName evidence="2">Uncharacterized protein</fullName>
    </submittedName>
</protein>
<evidence type="ECO:0000313" key="3">
    <source>
        <dbReference type="Proteomes" id="UP000634136"/>
    </source>
</evidence>
<dbReference type="Proteomes" id="UP000634136">
    <property type="component" value="Unassembled WGS sequence"/>
</dbReference>
<evidence type="ECO:0000256" key="1">
    <source>
        <dbReference type="SAM" id="MobiDB-lite"/>
    </source>
</evidence>
<feature type="region of interest" description="Disordered" evidence="1">
    <location>
        <begin position="117"/>
        <end position="136"/>
    </location>
</feature>
<comment type="caution">
    <text evidence="2">The sequence shown here is derived from an EMBL/GenBank/DDBJ whole genome shotgun (WGS) entry which is preliminary data.</text>
</comment>
<reference evidence="2" key="1">
    <citation type="submission" date="2020-09" db="EMBL/GenBank/DDBJ databases">
        <title>Genome-Enabled Discovery of Anthraquinone Biosynthesis in Senna tora.</title>
        <authorList>
            <person name="Kang S.-H."/>
            <person name="Pandey R.P."/>
            <person name="Lee C.-M."/>
            <person name="Sim J.-S."/>
            <person name="Jeong J.-T."/>
            <person name="Choi B.-S."/>
            <person name="Jung M."/>
            <person name="Ginzburg D."/>
            <person name="Zhao K."/>
            <person name="Won S.Y."/>
            <person name="Oh T.-J."/>
            <person name="Yu Y."/>
            <person name="Kim N.-H."/>
            <person name="Lee O.R."/>
            <person name="Lee T.-H."/>
            <person name="Bashyal P."/>
            <person name="Kim T.-S."/>
            <person name="Lee W.-H."/>
            <person name="Kawkins C."/>
            <person name="Kim C.-K."/>
            <person name="Kim J.S."/>
            <person name="Ahn B.O."/>
            <person name="Rhee S.Y."/>
            <person name="Sohng J.K."/>
        </authorList>
    </citation>
    <scope>NUCLEOTIDE SEQUENCE</scope>
    <source>
        <tissue evidence="2">Leaf</tissue>
    </source>
</reference>
<sequence length="168" mass="19274">MVRANNLLPIRPRLRILDMQVRDFKLMKPFSTKPLWKRPRYLSSLCGRATLPTKPVAKSSTKPTWKLPRHQQILCGSGHVIHQAHVAGATSSSEPMWQKKCHHKIHVALAISSSKPTWKATSSTKPTWQRPHHQTSLRGKSYVIHQAYVAHDTSSTKQIWHMPYHRPS</sequence>
<accession>A0A834WKM5</accession>
<dbReference type="AlphaFoldDB" id="A0A834WKM5"/>
<feature type="compositionally biased region" description="Polar residues" evidence="1">
    <location>
        <begin position="117"/>
        <end position="127"/>
    </location>
</feature>
<dbReference type="EMBL" id="JAAIUW010000008">
    <property type="protein sequence ID" value="KAF7820339.1"/>
    <property type="molecule type" value="Genomic_DNA"/>
</dbReference>